<name>A0A0U5BDG5_9MICO</name>
<evidence type="ECO:0000313" key="2">
    <source>
        <dbReference type="Proteomes" id="UP000218965"/>
    </source>
</evidence>
<dbReference type="AlphaFoldDB" id="A0A0U5BDG5"/>
<dbReference type="OrthoDB" id="4973253at2"/>
<evidence type="ECO:0000313" key="1">
    <source>
        <dbReference type="EMBL" id="BAU32641.1"/>
    </source>
</evidence>
<gene>
    <name evidence="1" type="ORF">MalAC0309_1793</name>
</gene>
<proteinExistence type="predicted"/>
<reference evidence="2" key="1">
    <citation type="submission" date="2015-12" db="EMBL/GenBank/DDBJ databases">
        <authorList>
            <person name="Shamseldin A."/>
            <person name="Moawad H."/>
            <person name="Abd El-Rahim W.M."/>
            <person name="Sadowsky M.J."/>
        </authorList>
    </citation>
    <scope>NUCLEOTIDE SEQUENCE [LARGE SCALE GENOMIC DNA]</scope>
    <source>
        <strain evidence="2">JAM AC0309</strain>
    </source>
</reference>
<dbReference type="Proteomes" id="UP000218965">
    <property type="component" value="Chromosome"/>
</dbReference>
<sequence length="105" mass="10721">MRPIVALLGLVTAMLVGVAAPLGAIVTAGLLSRQPLSAAGAEVNDHLTGLDQYIRLAEADRMRVLQSPQGALREPIDPNDRGARPFTVGAFAAGVGSVSSTLSSS</sequence>
<dbReference type="EMBL" id="AP017315">
    <property type="protein sequence ID" value="BAU32641.1"/>
    <property type="molecule type" value="Genomic_DNA"/>
</dbReference>
<accession>A0A0U5BDG5</accession>
<reference evidence="1 2" key="2">
    <citation type="submission" date="2016-01" db="EMBL/GenBank/DDBJ databases">
        <title>Microcella alkaliphila JAM AC0309 whole genome shotgun sequence.</title>
        <authorList>
            <person name="Kurata A."/>
            <person name="Hirose Y."/>
            <person name="Kishimoto N."/>
            <person name="Kobayashi T."/>
        </authorList>
    </citation>
    <scope>NUCLEOTIDE SEQUENCE [LARGE SCALE GENOMIC DNA]</scope>
    <source>
        <strain evidence="1 2">JAM AC0309</strain>
    </source>
</reference>
<dbReference type="RefSeq" id="WP_096421972.1">
    <property type="nucleotide sequence ID" value="NZ_AP017315.1"/>
</dbReference>
<dbReference type="KEGG" id="malk:MalAC0309_1793"/>
<protein>
    <submittedName>
        <fullName evidence="1">Uncharacterized protein</fullName>
    </submittedName>
</protein>
<organism evidence="1 2">
    <name type="scientific">Microcella alkaliphila</name>
    <dbReference type="NCBI Taxonomy" id="279828"/>
    <lineage>
        <taxon>Bacteria</taxon>
        <taxon>Bacillati</taxon>
        <taxon>Actinomycetota</taxon>
        <taxon>Actinomycetes</taxon>
        <taxon>Micrococcales</taxon>
        <taxon>Microbacteriaceae</taxon>
        <taxon>Microcella</taxon>
    </lineage>
</organism>